<feature type="region of interest" description="Disordered" evidence="1">
    <location>
        <begin position="149"/>
        <end position="207"/>
    </location>
</feature>
<dbReference type="EMBL" id="CAJPDT010000018">
    <property type="protein sequence ID" value="CAF9917394.1"/>
    <property type="molecule type" value="Genomic_DNA"/>
</dbReference>
<dbReference type="Gene3D" id="3.30.160.20">
    <property type="match status" value="1"/>
</dbReference>
<gene>
    <name evidence="2" type="ORF">IMSHALPRED_003560</name>
</gene>
<evidence type="ECO:0000313" key="3">
    <source>
        <dbReference type="Proteomes" id="UP000664534"/>
    </source>
</evidence>
<name>A0A8H3IKW2_9LECA</name>
<dbReference type="AlphaFoldDB" id="A0A8H3IKW2"/>
<keyword evidence="3" id="KW-1185">Reference proteome</keyword>
<feature type="compositionally biased region" description="Basic and acidic residues" evidence="1">
    <location>
        <begin position="168"/>
        <end position="201"/>
    </location>
</feature>
<reference evidence="2" key="1">
    <citation type="submission" date="2021-03" db="EMBL/GenBank/DDBJ databases">
        <authorList>
            <person name="Tagirdzhanova G."/>
        </authorList>
    </citation>
    <scope>NUCLEOTIDE SEQUENCE</scope>
</reference>
<dbReference type="OrthoDB" id="10470398at2759"/>
<feature type="compositionally biased region" description="Basic residues" evidence="1">
    <location>
        <begin position="154"/>
        <end position="164"/>
    </location>
</feature>
<sequence>MNRQLILGTRALSITQETIAPIQLSRSLSSRTNTHDRNGSNNVSHVGEWLEFLNNNAETIPSSIVKSKHGQSSPRSLKTLTCRAPIDALEQFVPQEVLERVKDSPSHYTRGSDAVVTTSNRTTSANANRQDCIKKIRDILREIAKDIMAEASRKPPKQLPKKPPTKLPEAEARRRFEEQKRQQRVAKVHEKIVRGREERIQARGPRN</sequence>
<evidence type="ECO:0000256" key="1">
    <source>
        <dbReference type="SAM" id="MobiDB-lite"/>
    </source>
</evidence>
<comment type="caution">
    <text evidence="2">The sequence shown here is derived from an EMBL/GenBank/DDBJ whole genome shotgun (WGS) entry which is preliminary data.</text>
</comment>
<evidence type="ECO:0000313" key="2">
    <source>
        <dbReference type="EMBL" id="CAF9917394.1"/>
    </source>
</evidence>
<accession>A0A8H3IKW2</accession>
<protein>
    <submittedName>
        <fullName evidence="2">Uncharacterized protein</fullName>
    </submittedName>
</protein>
<feature type="region of interest" description="Disordered" evidence="1">
    <location>
        <begin position="103"/>
        <end position="122"/>
    </location>
</feature>
<organism evidence="2 3">
    <name type="scientific">Imshaugia aleurites</name>
    <dbReference type="NCBI Taxonomy" id="172621"/>
    <lineage>
        <taxon>Eukaryota</taxon>
        <taxon>Fungi</taxon>
        <taxon>Dikarya</taxon>
        <taxon>Ascomycota</taxon>
        <taxon>Pezizomycotina</taxon>
        <taxon>Lecanoromycetes</taxon>
        <taxon>OSLEUM clade</taxon>
        <taxon>Lecanoromycetidae</taxon>
        <taxon>Lecanorales</taxon>
        <taxon>Lecanorineae</taxon>
        <taxon>Parmeliaceae</taxon>
        <taxon>Imshaugia</taxon>
    </lineage>
</organism>
<dbReference type="Proteomes" id="UP000664534">
    <property type="component" value="Unassembled WGS sequence"/>
</dbReference>
<proteinExistence type="predicted"/>